<dbReference type="RefSeq" id="WP_146982214.1">
    <property type="nucleotide sequence ID" value="NZ_VOSM01000007.1"/>
</dbReference>
<dbReference type="OrthoDB" id="21121at2"/>
<proteinExistence type="predicted"/>
<dbReference type="Proteomes" id="UP000321412">
    <property type="component" value="Unassembled WGS sequence"/>
</dbReference>
<accession>A0A5C6XAX8</accession>
<dbReference type="Pfam" id="PF04958">
    <property type="entry name" value="AstA"/>
    <property type="match status" value="1"/>
</dbReference>
<dbReference type="PANTHER" id="PTHR30420">
    <property type="entry name" value="N-SUCCINYLARGININE DIHYDROLASE"/>
    <property type="match status" value="1"/>
</dbReference>
<organism evidence="4 5">
    <name type="scientific">Lujinxingia vulgaris</name>
    <dbReference type="NCBI Taxonomy" id="2600176"/>
    <lineage>
        <taxon>Bacteria</taxon>
        <taxon>Deltaproteobacteria</taxon>
        <taxon>Bradymonadales</taxon>
        <taxon>Lujinxingiaceae</taxon>
        <taxon>Lujinxingia</taxon>
    </lineage>
</organism>
<dbReference type="AlphaFoldDB" id="A0A5C6XAX8"/>
<dbReference type="EMBL" id="VOSM01000007">
    <property type="protein sequence ID" value="TXD35936.1"/>
    <property type="molecule type" value="Genomic_DNA"/>
</dbReference>
<keyword evidence="1" id="KW-0056">Arginine metabolism</keyword>
<gene>
    <name evidence="4" type="ORF">FRC98_14795</name>
</gene>
<dbReference type="SUPFAM" id="SSF55729">
    <property type="entry name" value="Acyl-CoA N-acyltransferases (Nat)"/>
    <property type="match status" value="1"/>
</dbReference>
<evidence type="ECO:0000256" key="2">
    <source>
        <dbReference type="ARBA" id="ARBA00022679"/>
    </source>
</evidence>
<dbReference type="GO" id="GO:0008791">
    <property type="term" value="F:arginine N-succinyltransferase activity"/>
    <property type="evidence" value="ECO:0007669"/>
    <property type="project" value="InterPro"/>
</dbReference>
<dbReference type="InterPro" id="IPR007041">
    <property type="entry name" value="Arg_succinylTrfase_AstA/AruG"/>
</dbReference>
<protein>
    <submittedName>
        <fullName evidence="4">Arginine N-succinyltransferase</fullName>
    </submittedName>
</protein>
<evidence type="ECO:0000256" key="1">
    <source>
        <dbReference type="ARBA" id="ARBA00022503"/>
    </source>
</evidence>
<evidence type="ECO:0000313" key="5">
    <source>
        <dbReference type="Proteomes" id="UP000321412"/>
    </source>
</evidence>
<evidence type="ECO:0000313" key="4">
    <source>
        <dbReference type="EMBL" id="TXD35936.1"/>
    </source>
</evidence>
<sequence>MIVLRDVHTDDLDQLERLAHHLNTLNLPASRDKLAAIIEESRLSFAGALPHHERQYVFVMEDVEADRLIGTSMIIAQHGSFERPTVYFEVRQEQKYSQTLAKYFVHQVLQLTFNYDGPTEIGGLILDPAYQGHPMKLGKLLSFMRFLFIGAHRDWFREAIIAELLPELNPDGTSDLWECLGANFTGLEYREADQLSRQNVEFIRSLFPQTPIYTALLPEHVREKIGVVGGPTRPVEKMLRAIGFEWDRSIDPFDGGPTFVCPTESCRLIQRTHPAIYAGSFASREQAEGELLVSVERPGDRAFAATLASYRRVPRGYELCLPDARALGLKPDEAIGVMILSGHEIEDLWRGQRVQPAEAR</sequence>
<name>A0A5C6XAX8_9DELT</name>
<evidence type="ECO:0000256" key="3">
    <source>
        <dbReference type="ARBA" id="ARBA00023315"/>
    </source>
</evidence>
<reference evidence="4 5" key="1">
    <citation type="submission" date="2019-08" db="EMBL/GenBank/DDBJ databases">
        <title>Bradymonadales sp. TMQ4.</title>
        <authorList>
            <person name="Liang Q."/>
        </authorList>
    </citation>
    <scope>NUCLEOTIDE SEQUENCE [LARGE SCALE GENOMIC DNA]</scope>
    <source>
        <strain evidence="4 5">TMQ4</strain>
    </source>
</reference>
<keyword evidence="3" id="KW-0012">Acyltransferase</keyword>
<keyword evidence="5" id="KW-1185">Reference proteome</keyword>
<keyword evidence="2 4" id="KW-0808">Transferase</keyword>
<dbReference type="GO" id="GO:0006527">
    <property type="term" value="P:L-arginine catabolic process"/>
    <property type="evidence" value="ECO:0007669"/>
    <property type="project" value="InterPro"/>
</dbReference>
<dbReference type="PANTHER" id="PTHR30420:SF1">
    <property type="entry name" value="ARGININE N-SUCCINYLTRANSFERASE"/>
    <property type="match status" value="1"/>
</dbReference>
<dbReference type="InterPro" id="IPR016181">
    <property type="entry name" value="Acyl_CoA_acyltransferase"/>
</dbReference>
<comment type="caution">
    <text evidence="4">The sequence shown here is derived from an EMBL/GenBank/DDBJ whole genome shotgun (WGS) entry which is preliminary data.</text>
</comment>